<dbReference type="SUPFAM" id="SSF53098">
    <property type="entry name" value="Ribonuclease H-like"/>
    <property type="match status" value="1"/>
</dbReference>
<dbReference type="Proteomes" id="UP000481288">
    <property type="component" value="Unassembled WGS sequence"/>
</dbReference>
<protein>
    <submittedName>
        <fullName evidence="5">Werner syndrome ATP-dependent helicase-like protein</fullName>
    </submittedName>
</protein>
<evidence type="ECO:0000256" key="1">
    <source>
        <dbReference type="ARBA" id="ARBA00022722"/>
    </source>
</evidence>
<accession>A0A7D8YX90</accession>
<dbReference type="GO" id="GO:0005737">
    <property type="term" value="C:cytoplasm"/>
    <property type="evidence" value="ECO:0007669"/>
    <property type="project" value="TreeGrafter"/>
</dbReference>
<feature type="region of interest" description="Disordered" evidence="3">
    <location>
        <begin position="1"/>
        <end position="22"/>
    </location>
</feature>
<dbReference type="InterPro" id="IPR002562">
    <property type="entry name" value="3'-5'_exonuclease_dom"/>
</dbReference>
<organism evidence="5 6">
    <name type="scientific">Lachnellula cervina</name>
    <dbReference type="NCBI Taxonomy" id="1316786"/>
    <lineage>
        <taxon>Eukaryota</taxon>
        <taxon>Fungi</taxon>
        <taxon>Dikarya</taxon>
        <taxon>Ascomycota</taxon>
        <taxon>Pezizomycotina</taxon>
        <taxon>Leotiomycetes</taxon>
        <taxon>Helotiales</taxon>
        <taxon>Lachnaceae</taxon>
        <taxon>Lachnellula</taxon>
    </lineage>
</organism>
<dbReference type="InterPro" id="IPR012337">
    <property type="entry name" value="RNaseH-like_sf"/>
</dbReference>
<keyword evidence="1" id="KW-0540">Nuclease</keyword>
<dbReference type="GO" id="GO:0006139">
    <property type="term" value="P:nucleobase-containing compound metabolic process"/>
    <property type="evidence" value="ECO:0007669"/>
    <property type="project" value="InterPro"/>
</dbReference>
<feature type="compositionally biased region" description="Pro residues" evidence="3">
    <location>
        <begin position="1"/>
        <end position="11"/>
    </location>
</feature>
<evidence type="ECO:0000259" key="4">
    <source>
        <dbReference type="SMART" id="SM00474"/>
    </source>
</evidence>
<dbReference type="Pfam" id="PF01612">
    <property type="entry name" value="DNA_pol_A_exo1"/>
    <property type="match status" value="1"/>
</dbReference>
<reference evidence="5 6" key="1">
    <citation type="submission" date="2018-05" db="EMBL/GenBank/DDBJ databases">
        <title>Whole genome sequencing for identification of molecular markers to develop diagnostic detection tools for the regulated plant pathogen Lachnellula willkommii.</title>
        <authorList>
            <person name="Giroux E."/>
            <person name="Bilodeau G."/>
        </authorList>
    </citation>
    <scope>NUCLEOTIDE SEQUENCE [LARGE SCALE GENOMIC DNA]</scope>
    <source>
        <strain evidence="5 6">CBS 625.97</strain>
    </source>
</reference>
<evidence type="ECO:0000313" key="5">
    <source>
        <dbReference type="EMBL" id="TVY42765.1"/>
    </source>
</evidence>
<keyword evidence="2" id="KW-0378">Hydrolase</keyword>
<dbReference type="FunFam" id="3.30.420.10:FF:000100">
    <property type="entry name" value="3'-5' exonuclease/helicase (Wrn), putative"/>
    <property type="match status" value="1"/>
</dbReference>
<dbReference type="SMART" id="SM00474">
    <property type="entry name" value="35EXOc"/>
    <property type="match status" value="1"/>
</dbReference>
<evidence type="ECO:0000313" key="6">
    <source>
        <dbReference type="Proteomes" id="UP000481288"/>
    </source>
</evidence>
<sequence length="329" mass="37069">PSPTPLPPPNSPLKTPRYNDIPISTSEWKPTEELFRAAKTAIPGTPESYWSHSLYRPSTSPTQKVTVHYCKSLHTTERVLKTYFLNTPLLGFDIEWLKNAHRNANPKQNVSLIQIASASRVALFHIALYPGTELVAPTLKRLLEDDTVTKVGVSIKSDCTRLRTHLRIDVRGLFELSHLYKLIKFSSSRAQQKLINKKLVSLATQVQEHLHLPMYKGDVVRGSDWSRGLNLEQIRYAASDSYAGVQLFDTMECKRKALEPTPPRPSHAELNLPIRVAEGLEIETDGEVDVEDEGEPEKPVVAKRKYTRKAVAYPAKVKDGDAKMEEAIR</sequence>
<keyword evidence="6" id="KW-1185">Reference proteome</keyword>
<feature type="non-terminal residue" evidence="5">
    <location>
        <position position="1"/>
    </location>
</feature>
<dbReference type="InterPro" id="IPR036397">
    <property type="entry name" value="RNaseH_sf"/>
</dbReference>
<feature type="domain" description="3'-5' exonuclease" evidence="4">
    <location>
        <begin position="67"/>
        <end position="256"/>
    </location>
</feature>
<dbReference type="AlphaFoldDB" id="A0A7D8YX90"/>
<dbReference type="GO" id="GO:0008408">
    <property type="term" value="F:3'-5' exonuclease activity"/>
    <property type="evidence" value="ECO:0007669"/>
    <property type="project" value="InterPro"/>
</dbReference>
<dbReference type="OrthoDB" id="1920326at2759"/>
<dbReference type="Gene3D" id="3.30.420.10">
    <property type="entry name" value="Ribonuclease H-like superfamily/Ribonuclease H"/>
    <property type="match status" value="1"/>
</dbReference>
<dbReference type="PANTHER" id="PTHR13620">
    <property type="entry name" value="3-5 EXONUCLEASE"/>
    <property type="match status" value="1"/>
</dbReference>
<dbReference type="PANTHER" id="PTHR13620:SF104">
    <property type="entry name" value="EXONUCLEASE 3'-5' DOMAIN-CONTAINING PROTEIN 2"/>
    <property type="match status" value="1"/>
</dbReference>
<dbReference type="GO" id="GO:0004386">
    <property type="term" value="F:helicase activity"/>
    <property type="evidence" value="ECO:0007669"/>
    <property type="project" value="UniProtKB-KW"/>
</dbReference>
<dbReference type="EMBL" id="QGMG01001858">
    <property type="protein sequence ID" value="TVY42765.1"/>
    <property type="molecule type" value="Genomic_DNA"/>
</dbReference>
<proteinExistence type="predicted"/>
<gene>
    <name evidence="5" type="primary">wrn</name>
    <name evidence="5" type="ORF">LCER1_G008661</name>
</gene>
<comment type="caution">
    <text evidence="5">The sequence shown here is derived from an EMBL/GenBank/DDBJ whole genome shotgun (WGS) entry which is preliminary data.</text>
</comment>
<keyword evidence="5" id="KW-0067">ATP-binding</keyword>
<keyword evidence="5" id="KW-0347">Helicase</keyword>
<name>A0A7D8YX90_9HELO</name>
<dbReference type="InterPro" id="IPR051132">
    <property type="entry name" value="3-5_Exonuclease_domain"/>
</dbReference>
<evidence type="ECO:0000256" key="2">
    <source>
        <dbReference type="ARBA" id="ARBA00022801"/>
    </source>
</evidence>
<evidence type="ECO:0000256" key="3">
    <source>
        <dbReference type="SAM" id="MobiDB-lite"/>
    </source>
</evidence>
<dbReference type="GO" id="GO:0003676">
    <property type="term" value="F:nucleic acid binding"/>
    <property type="evidence" value="ECO:0007669"/>
    <property type="project" value="InterPro"/>
</dbReference>
<dbReference type="CDD" id="cd06141">
    <property type="entry name" value="WRN_exo"/>
    <property type="match status" value="1"/>
</dbReference>
<keyword evidence="5" id="KW-0547">Nucleotide-binding</keyword>
<dbReference type="GO" id="GO:0005634">
    <property type="term" value="C:nucleus"/>
    <property type="evidence" value="ECO:0007669"/>
    <property type="project" value="TreeGrafter"/>
</dbReference>